<feature type="compositionally biased region" description="Basic and acidic residues" evidence="1">
    <location>
        <begin position="1"/>
        <end position="12"/>
    </location>
</feature>
<evidence type="ECO:0000313" key="2">
    <source>
        <dbReference type="EMBL" id="KAK2143833.1"/>
    </source>
</evidence>
<comment type="caution">
    <text evidence="2">The sequence shown here is derived from an EMBL/GenBank/DDBJ whole genome shotgun (WGS) entry which is preliminary data.</text>
</comment>
<sequence length="108" mass="11232">MFLLRLSDEYQPEKNLIPEEAAGGSGCIPNNVGYPDSVPTGVGGTGPLDNPNLKASPQRVPPSTHPGPPPGYHGSHPGHMQQGPAPQGGPHPQHQGHIGAKNQQFVPT</sequence>
<evidence type="ECO:0000313" key="3">
    <source>
        <dbReference type="Proteomes" id="UP001208570"/>
    </source>
</evidence>
<proteinExistence type="predicted"/>
<feature type="compositionally biased region" description="Low complexity" evidence="1">
    <location>
        <begin position="72"/>
        <end position="97"/>
    </location>
</feature>
<feature type="region of interest" description="Disordered" evidence="1">
    <location>
        <begin position="1"/>
        <end position="108"/>
    </location>
</feature>
<dbReference type="Proteomes" id="UP001208570">
    <property type="component" value="Unassembled WGS sequence"/>
</dbReference>
<dbReference type="AlphaFoldDB" id="A0AAD9J0L9"/>
<keyword evidence="3" id="KW-1185">Reference proteome</keyword>
<organism evidence="2 3">
    <name type="scientific">Paralvinella palmiformis</name>
    <dbReference type="NCBI Taxonomy" id="53620"/>
    <lineage>
        <taxon>Eukaryota</taxon>
        <taxon>Metazoa</taxon>
        <taxon>Spiralia</taxon>
        <taxon>Lophotrochozoa</taxon>
        <taxon>Annelida</taxon>
        <taxon>Polychaeta</taxon>
        <taxon>Sedentaria</taxon>
        <taxon>Canalipalpata</taxon>
        <taxon>Terebellida</taxon>
        <taxon>Terebelliformia</taxon>
        <taxon>Alvinellidae</taxon>
        <taxon>Paralvinella</taxon>
    </lineage>
</organism>
<name>A0AAD9J0L9_9ANNE</name>
<feature type="compositionally biased region" description="Pro residues" evidence="1">
    <location>
        <begin position="59"/>
        <end position="71"/>
    </location>
</feature>
<evidence type="ECO:0000256" key="1">
    <source>
        <dbReference type="SAM" id="MobiDB-lite"/>
    </source>
</evidence>
<reference evidence="2" key="1">
    <citation type="journal article" date="2023" name="Mol. Biol. Evol.">
        <title>Third-Generation Sequencing Reveals the Adaptive Role of the Epigenome in Three Deep-Sea Polychaetes.</title>
        <authorList>
            <person name="Perez M."/>
            <person name="Aroh O."/>
            <person name="Sun Y."/>
            <person name="Lan Y."/>
            <person name="Juniper S.K."/>
            <person name="Young C.R."/>
            <person name="Angers B."/>
            <person name="Qian P.Y."/>
        </authorList>
    </citation>
    <scope>NUCLEOTIDE SEQUENCE</scope>
    <source>
        <strain evidence="2">P08H-3</strain>
    </source>
</reference>
<dbReference type="EMBL" id="JAODUP010000808">
    <property type="protein sequence ID" value="KAK2143833.1"/>
    <property type="molecule type" value="Genomic_DNA"/>
</dbReference>
<gene>
    <name evidence="2" type="ORF">LSH36_808g00085</name>
</gene>
<protein>
    <submittedName>
        <fullName evidence="2">Uncharacterized protein</fullName>
    </submittedName>
</protein>
<accession>A0AAD9J0L9</accession>